<feature type="repeat" description="WD" evidence="2">
    <location>
        <begin position="162"/>
        <end position="194"/>
    </location>
</feature>
<evidence type="ECO:0000256" key="3">
    <source>
        <dbReference type="RuleBase" id="RU369068"/>
    </source>
</evidence>
<dbReference type="GO" id="GO:0032956">
    <property type="term" value="P:regulation of actin cytoskeleton organization"/>
    <property type="evidence" value="ECO:0007669"/>
    <property type="project" value="TreeGrafter"/>
</dbReference>
<organism evidence="4 5">
    <name type="scientific">Steinernema hermaphroditum</name>
    <dbReference type="NCBI Taxonomy" id="289476"/>
    <lineage>
        <taxon>Eukaryota</taxon>
        <taxon>Metazoa</taxon>
        <taxon>Ecdysozoa</taxon>
        <taxon>Nematoda</taxon>
        <taxon>Chromadorea</taxon>
        <taxon>Rhabditida</taxon>
        <taxon>Tylenchina</taxon>
        <taxon>Panagrolaimomorpha</taxon>
        <taxon>Strongyloidoidea</taxon>
        <taxon>Steinernematidae</taxon>
        <taxon>Steinernema</taxon>
    </lineage>
</organism>
<dbReference type="Proteomes" id="UP001175271">
    <property type="component" value="Unassembled WGS sequence"/>
</dbReference>
<dbReference type="AlphaFoldDB" id="A0AA39LEC5"/>
<dbReference type="InterPro" id="IPR036322">
    <property type="entry name" value="WD40_repeat_dom_sf"/>
</dbReference>
<dbReference type="InterPro" id="IPR015943">
    <property type="entry name" value="WD40/YVTN_repeat-like_dom_sf"/>
</dbReference>
<comment type="caution">
    <text evidence="4">The sequence shown here is derived from an EMBL/GenBank/DDBJ whole genome shotgun (WGS) entry which is preliminary data.</text>
</comment>
<dbReference type="PROSITE" id="PS50082">
    <property type="entry name" value="WD_REPEATS_2"/>
    <property type="match status" value="2"/>
</dbReference>
<evidence type="ECO:0000256" key="1">
    <source>
        <dbReference type="ARBA" id="ARBA00009890"/>
    </source>
</evidence>
<dbReference type="PANTHER" id="PTHR19842:SF0">
    <property type="entry name" value="TARGET OF RAPAMYCIN COMPLEX SUBUNIT LST8"/>
    <property type="match status" value="1"/>
</dbReference>
<dbReference type="SUPFAM" id="SSF50978">
    <property type="entry name" value="WD40 repeat-like"/>
    <property type="match status" value="1"/>
</dbReference>
<dbReference type="SMART" id="SM00320">
    <property type="entry name" value="WD40"/>
    <property type="match status" value="5"/>
</dbReference>
<accession>A0AA39LEC5</accession>
<dbReference type="Gene3D" id="2.130.10.10">
    <property type="entry name" value="YVTN repeat-like/Quinoprotein amine dehydrogenase"/>
    <property type="match status" value="1"/>
</dbReference>
<sequence length="353" mass="39731">MNPIIVSAAYDSTIIFWNSEGVFIDLMREEDGRNRKPVLAMSIVNEGTGLVAAYNGKLKLFDINKPRGESELRCNGVVENFNCMDYSDISRRLVTGSDDSMVRVWDAHRQTPNCTMEMRLSMDVLSVRLHPNQHTIFACDVNGAMCHMDIRNRSKTLISSPNLGLNEKMYAVAVSPNGKYLAAGTSQGRIFVWETHDFAAPVVVTKPANRRKFFKFNAAMAGCMAVARRAIEPSVSASWNSEPFVATVEKFVTNIRFKDNGTFVAMFCNGDIEVWSVHERDNKKPLLNLVDNRTRCLWAWDCAFTIVNNEDCALVCTGTDLRLWNMENGWVQRTFRGHAAPVTSFAYREAQVA</sequence>
<feature type="repeat" description="WD" evidence="2">
    <location>
        <begin position="74"/>
        <end position="106"/>
    </location>
</feature>
<evidence type="ECO:0000256" key="2">
    <source>
        <dbReference type="PROSITE-ProRule" id="PRU00221"/>
    </source>
</evidence>
<name>A0AA39LEC5_9BILA</name>
<keyword evidence="2 3" id="KW-0853">WD repeat</keyword>
<comment type="subunit">
    <text evidence="3">Part of TORC1 complex. Part of the TORC2 complex.</text>
</comment>
<dbReference type="GO" id="GO:0031932">
    <property type="term" value="C:TORC2 complex"/>
    <property type="evidence" value="ECO:0007669"/>
    <property type="project" value="UniProtKB-UniRule"/>
</dbReference>
<dbReference type="GO" id="GO:0031931">
    <property type="term" value="C:TORC1 complex"/>
    <property type="evidence" value="ECO:0007669"/>
    <property type="project" value="UniProtKB-UniRule"/>
</dbReference>
<dbReference type="GO" id="GO:0031929">
    <property type="term" value="P:TOR signaling"/>
    <property type="evidence" value="ECO:0007669"/>
    <property type="project" value="UniProtKB-UniRule"/>
</dbReference>
<proteinExistence type="inferred from homology"/>
<dbReference type="InterPro" id="IPR037588">
    <property type="entry name" value="MLST8"/>
</dbReference>
<keyword evidence="5" id="KW-1185">Reference proteome</keyword>
<keyword evidence="3" id="KW-0677">Repeat</keyword>
<keyword evidence="3" id="KW-0963">Cytoplasm</keyword>
<evidence type="ECO:0000313" key="5">
    <source>
        <dbReference type="Proteomes" id="UP001175271"/>
    </source>
</evidence>
<dbReference type="PANTHER" id="PTHR19842">
    <property type="entry name" value="G BETA-LIKE PROTEIN GBL"/>
    <property type="match status" value="1"/>
</dbReference>
<comment type="subcellular location">
    <subcellularLocation>
        <location evidence="3">Cytoplasm</location>
    </subcellularLocation>
</comment>
<dbReference type="InterPro" id="IPR001680">
    <property type="entry name" value="WD40_rpt"/>
</dbReference>
<dbReference type="EMBL" id="JAUCMV010000005">
    <property type="protein sequence ID" value="KAK0394127.1"/>
    <property type="molecule type" value="Genomic_DNA"/>
</dbReference>
<comment type="function">
    <text evidence="3">Subunit of TORC1 and TORC2, which regulate cell growth and survival in response to nutrient and hormonal signals.</text>
</comment>
<reference evidence="4" key="1">
    <citation type="submission" date="2023-06" db="EMBL/GenBank/DDBJ databases">
        <title>Genomic analysis of the entomopathogenic nematode Steinernema hermaphroditum.</title>
        <authorList>
            <person name="Schwarz E.M."/>
            <person name="Heppert J.K."/>
            <person name="Baniya A."/>
            <person name="Schwartz H.T."/>
            <person name="Tan C.-H."/>
            <person name="Antoshechkin I."/>
            <person name="Sternberg P.W."/>
            <person name="Goodrich-Blair H."/>
            <person name="Dillman A.R."/>
        </authorList>
    </citation>
    <scope>NUCLEOTIDE SEQUENCE</scope>
    <source>
        <strain evidence="4">PS9179</strain>
        <tissue evidence="4">Whole animal</tissue>
    </source>
</reference>
<dbReference type="GO" id="GO:0005737">
    <property type="term" value="C:cytoplasm"/>
    <property type="evidence" value="ECO:0007669"/>
    <property type="project" value="UniProtKB-SubCell"/>
</dbReference>
<protein>
    <recommendedName>
        <fullName evidence="3">Target of rapamycin complex subunit lst8</fullName>
        <shortName evidence="3">TORC subunit lst8</shortName>
    </recommendedName>
</protein>
<gene>
    <name evidence="4" type="ORF">QR680_000582</name>
</gene>
<comment type="similarity">
    <text evidence="1 3">Belongs to the WD repeat LST8 family.</text>
</comment>
<evidence type="ECO:0000313" key="4">
    <source>
        <dbReference type="EMBL" id="KAK0394127.1"/>
    </source>
</evidence>
<dbReference type="Pfam" id="PF00400">
    <property type="entry name" value="WD40"/>
    <property type="match status" value="2"/>
</dbReference>